<organism evidence="1 2">
    <name type="scientific">Coleophoma cylindrospora</name>
    <dbReference type="NCBI Taxonomy" id="1849047"/>
    <lineage>
        <taxon>Eukaryota</taxon>
        <taxon>Fungi</taxon>
        <taxon>Dikarya</taxon>
        <taxon>Ascomycota</taxon>
        <taxon>Pezizomycotina</taxon>
        <taxon>Leotiomycetes</taxon>
        <taxon>Helotiales</taxon>
        <taxon>Dermateaceae</taxon>
        <taxon>Coleophoma</taxon>
    </lineage>
</organism>
<keyword evidence="2" id="KW-1185">Reference proteome</keyword>
<dbReference type="OrthoDB" id="3535423at2759"/>
<dbReference type="STRING" id="1849047.A0A3D8QT68"/>
<name>A0A3D8QT68_9HELO</name>
<reference evidence="1 2" key="1">
    <citation type="journal article" date="2018" name="IMA Fungus">
        <title>IMA Genome-F 9: Draft genome sequence of Annulohypoxylon stygium, Aspergillus mulundensis, Berkeleyomyces basicola (syn. Thielaviopsis basicola), Ceratocystis smalleyi, two Cercospora beticola strains, Coleophoma cylindrospora, Fusarium fracticaudum, Phialophora cf. hyalina, and Morchella septimelata.</title>
        <authorList>
            <person name="Wingfield B.D."/>
            <person name="Bills G.F."/>
            <person name="Dong Y."/>
            <person name="Huang W."/>
            <person name="Nel W.J."/>
            <person name="Swalarsk-Parry B.S."/>
            <person name="Vaghefi N."/>
            <person name="Wilken P.M."/>
            <person name="An Z."/>
            <person name="de Beer Z.W."/>
            <person name="De Vos L."/>
            <person name="Chen L."/>
            <person name="Duong T.A."/>
            <person name="Gao Y."/>
            <person name="Hammerbacher A."/>
            <person name="Kikkert J.R."/>
            <person name="Li Y."/>
            <person name="Li H."/>
            <person name="Li K."/>
            <person name="Li Q."/>
            <person name="Liu X."/>
            <person name="Ma X."/>
            <person name="Naidoo K."/>
            <person name="Pethybridge S.J."/>
            <person name="Sun J."/>
            <person name="Steenkamp E.T."/>
            <person name="van der Nest M.A."/>
            <person name="van Wyk S."/>
            <person name="Wingfield M.J."/>
            <person name="Xiong C."/>
            <person name="Yue Q."/>
            <person name="Zhang X."/>
        </authorList>
    </citation>
    <scope>NUCLEOTIDE SEQUENCE [LARGE SCALE GENOMIC DNA]</scope>
    <source>
        <strain evidence="1 2">BP6252</strain>
    </source>
</reference>
<dbReference type="Proteomes" id="UP000256645">
    <property type="component" value="Unassembled WGS sequence"/>
</dbReference>
<protein>
    <submittedName>
        <fullName evidence="1">Uncharacterized protein</fullName>
    </submittedName>
</protein>
<accession>A0A3D8QT68</accession>
<evidence type="ECO:0000313" key="1">
    <source>
        <dbReference type="EMBL" id="RDW65036.1"/>
    </source>
</evidence>
<sequence length="123" mass="13564">MAGIDALLTNREPGKKFRFVYLSGGGAQRDQTAPLWVMQDFRRIRGQVENELIGYAEKHPNTFETCILKLGLVLKKETNLRDMFRGLAPSVGVDVVGRAAIRAAVDGIKEQTLTNSAIKEFGA</sequence>
<proteinExistence type="predicted"/>
<dbReference type="AlphaFoldDB" id="A0A3D8QT68"/>
<gene>
    <name evidence="1" type="ORF">BP6252_10687</name>
</gene>
<evidence type="ECO:0000313" key="2">
    <source>
        <dbReference type="Proteomes" id="UP000256645"/>
    </source>
</evidence>
<comment type="caution">
    <text evidence="1">The sequence shown here is derived from an EMBL/GenBank/DDBJ whole genome shotgun (WGS) entry which is preliminary data.</text>
</comment>
<dbReference type="EMBL" id="PDLM01000012">
    <property type="protein sequence ID" value="RDW65036.1"/>
    <property type="molecule type" value="Genomic_DNA"/>
</dbReference>
<dbReference type="Gene3D" id="3.40.50.720">
    <property type="entry name" value="NAD(P)-binding Rossmann-like Domain"/>
    <property type="match status" value="1"/>
</dbReference>